<feature type="transmembrane region" description="Helical" evidence="1">
    <location>
        <begin position="7"/>
        <end position="31"/>
    </location>
</feature>
<protein>
    <submittedName>
        <fullName evidence="2">DUF4386 domain-containing protein</fullName>
    </submittedName>
</protein>
<feature type="transmembrane region" description="Helical" evidence="1">
    <location>
        <begin position="37"/>
        <end position="60"/>
    </location>
</feature>
<sequence length="111" mass="11421">MVAIHDGAFLVGPGLLPAVNALLFGALLYRARLVPRVIPLVGMIGAPLLALSALGTILGLHDQVSPLAGLAALPIALWELSIGVWLIVKGVDQTAAPAHRPAAVRRSTAPE</sequence>
<reference evidence="2 3" key="1">
    <citation type="submission" date="2022-07" db="EMBL/GenBank/DDBJ databases">
        <title>Novel species in genus cellulomonas.</title>
        <authorList>
            <person name="Ye L."/>
        </authorList>
    </citation>
    <scope>NUCLEOTIDE SEQUENCE [LARGE SCALE GENOMIC DNA]</scope>
    <source>
        <strain evidence="3">zg-Y338</strain>
    </source>
</reference>
<keyword evidence="3" id="KW-1185">Reference proteome</keyword>
<organism evidence="2 3">
    <name type="scientific">Cellulomonas chengniuliangii</name>
    <dbReference type="NCBI Taxonomy" id="2968084"/>
    <lineage>
        <taxon>Bacteria</taxon>
        <taxon>Bacillati</taxon>
        <taxon>Actinomycetota</taxon>
        <taxon>Actinomycetes</taxon>
        <taxon>Micrococcales</taxon>
        <taxon>Cellulomonadaceae</taxon>
        <taxon>Cellulomonas</taxon>
    </lineage>
</organism>
<dbReference type="InterPro" id="IPR025495">
    <property type="entry name" value="DUF4386"/>
</dbReference>
<evidence type="ECO:0000313" key="3">
    <source>
        <dbReference type="Proteomes" id="UP001316189"/>
    </source>
</evidence>
<name>A0ABY5L8K4_9CELL</name>
<keyword evidence="1" id="KW-1133">Transmembrane helix</keyword>
<gene>
    <name evidence="2" type="ORF">NP064_06210</name>
</gene>
<feature type="transmembrane region" description="Helical" evidence="1">
    <location>
        <begin position="67"/>
        <end position="88"/>
    </location>
</feature>
<dbReference type="Pfam" id="PF14329">
    <property type="entry name" value="DUF4386"/>
    <property type="match status" value="1"/>
</dbReference>
<accession>A0ABY5L8K4</accession>
<dbReference type="EMBL" id="CP101988">
    <property type="protein sequence ID" value="UUI76928.1"/>
    <property type="molecule type" value="Genomic_DNA"/>
</dbReference>
<evidence type="ECO:0000256" key="1">
    <source>
        <dbReference type="SAM" id="Phobius"/>
    </source>
</evidence>
<keyword evidence="1" id="KW-0812">Transmembrane</keyword>
<evidence type="ECO:0000313" key="2">
    <source>
        <dbReference type="EMBL" id="UUI76928.1"/>
    </source>
</evidence>
<proteinExistence type="predicted"/>
<keyword evidence="1" id="KW-0472">Membrane</keyword>
<dbReference type="Proteomes" id="UP001316189">
    <property type="component" value="Chromosome"/>
</dbReference>